<dbReference type="GO" id="GO:0005743">
    <property type="term" value="C:mitochondrial inner membrane"/>
    <property type="evidence" value="ECO:0007669"/>
    <property type="project" value="EnsemblFungi"/>
</dbReference>
<dbReference type="HAMAP" id="MF_01416">
    <property type="entry name" value="ATP_synth_delta_bact"/>
    <property type="match status" value="1"/>
</dbReference>
<dbReference type="RefSeq" id="XP_008713397.1">
    <property type="nucleotide sequence ID" value="XM_008715175.1"/>
</dbReference>
<evidence type="ECO:0000313" key="10">
    <source>
        <dbReference type="Proteomes" id="UP000030752"/>
    </source>
</evidence>
<dbReference type="FunCoup" id="W2S8S2">
    <property type="interactions" value="682"/>
</dbReference>
<reference evidence="9 10" key="1">
    <citation type="submission" date="2013-03" db="EMBL/GenBank/DDBJ databases">
        <title>The Genome Sequence of Phialophora europaea CBS 101466.</title>
        <authorList>
            <consortium name="The Broad Institute Genomics Platform"/>
            <person name="Cuomo C."/>
            <person name="de Hoog S."/>
            <person name="Gorbushina A."/>
            <person name="Walker B."/>
            <person name="Young S.K."/>
            <person name="Zeng Q."/>
            <person name="Gargeya S."/>
            <person name="Fitzgerald M."/>
            <person name="Haas B."/>
            <person name="Abouelleil A."/>
            <person name="Allen A.W."/>
            <person name="Alvarado L."/>
            <person name="Arachchi H.M."/>
            <person name="Berlin A.M."/>
            <person name="Chapman S.B."/>
            <person name="Gainer-Dewar J."/>
            <person name="Goldberg J."/>
            <person name="Griggs A."/>
            <person name="Gujja S."/>
            <person name="Hansen M."/>
            <person name="Howarth C."/>
            <person name="Imamovic A."/>
            <person name="Ireland A."/>
            <person name="Larimer J."/>
            <person name="McCowan C."/>
            <person name="Murphy C."/>
            <person name="Pearson M."/>
            <person name="Poon T.W."/>
            <person name="Priest M."/>
            <person name="Roberts A."/>
            <person name="Saif S."/>
            <person name="Shea T."/>
            <person name="Sisk P."/>
            <person name="Sykes S."/>
            <person name="Wortman J."/>
            <person name="Nusbaum C."/>
            <person name="Birren B."/>
        </authorList>
    </citation>
    <scope>NUCLEOTIDE SEQUENCE [LARGE SCALE GENOMIC DNA]</scope>
    <source>
        <strain evidence="9 10">CBS 101466</strain>
    </source>
</reference>
<dbReference type="GO" id="GO:0045259">
    <property type="term" value="C:proton-transporting ATP synthase complex"/>
    <property type="evidence" value="ECO:0007669"/>
    <property type="project" value="EnsemblFungi"/>
</dbReference>
<keyword evidence="7" id="KW-0472">Membrane</keyword>
<evidence type="ECO:0000256" key="7">
    <source>
        <dbReference type="ARBA" id="ARBA00023136"/>
    </source>
</evidence>
<dbReference type="Gene3D" id="1.10.520.20">
    <property type="entry name" value="N-terminal domain of the delta subunit of the F1F0-ATP synthase"/>
    <property type="match status" value="1"/>
</dbReference>
<comment type="similarity">
    <text evidence="2">Belongs to the ATPase delta chain family.</text>
</comment>
<dbReference type="NCBIfam" id="TIGR01145">
    <property type="entry name" value="ATP_synt_delta"/>
    <property type="match status" value="1"/>
</dbReference>
<dbReference type="PRINTS" id="PR00125">
    <property type="entry name" value="ATPASEDELTA"/>
</dbReference>
<dbReference type="GeneID" id="19977843"/>
<keyword evidence="5" id="KW-0375">Hydrogen ion transport</keyword>
<organism evidence="9 10">
    <name type="scientific">Cyphellophora europaea (strain CBS 101466)</name>
    <name type="common">Phialophora europaea</name>
    <dbReference type="NCBI Taxonomy" id="1220924"/>
    <lineage>
        <taxon>Eukaryota</taxon>
        <taxon>Fungi</taxon>
        <taxon>Dikarya</taxon>
        <taxon>Ascomycota</taxon>
        <taxon>Pezizomycotina</taxon>
        <taxon>Eurotiomycetes</taxon>
        <taxon>Chaetothyriomycetidae</taxon>
        <taxon>Chaetothyriales</taxon>
        <taxon>Cyphellophoraceae</taxon>
        <taxon>Cyphellophora</taxon>
    </lineage>
</organism>
<protein>
    <recommendedName>
        <fullName evidence="3">ATP synthase subunit 5, mitochondrial</fullName>
    </recommendedName>
</protein>
<gene>
    <name evidence="9" type="ORF">HMPREF1541_10504</name>
</gene>
<sequence>MSAARSIRPALAAAKRTAPRTAFRGYATPAAQNTKPPVQLFGVDGTYASALYTAAAKQSALDNTSRAISALSQVLQQEPRLQALIGSPTLKADDKSQIIAELEKHTGGADKSGTVKNFLQTLAENNRLGVLAGVCDKFTQLMSASKGEIELRITSAQELDNKTIKRIEAAIAKSEYSQGKKLKVTPHIDPSILGGLVVEVGERTIDSSVAAKVSRLNKLLQESV</sequence>
<dbReference type="Pfam" id="PF00213">
    <property type="entry name" value="OSCP"/>
    <property type="match status" value="1"/>
</dbReference>
<evidence type="ECO:0000313" key="9">
    <source>
        <dbReference type="EMBL" id="ETN44324.1"/>
    </source>
</evidence>
<dbReference type="OrthoDB" id="1262810at2759"/>
<comment type="subcellular location">
    <subcellularLocation>
        <location evidence="1">Membrane</location>
    </subcellularLocation>
</comment>
<dbReference type="InterPro" id="IPR000711">
    <property type="entry name" value="ATPase_OSCP/dsu"/>
</dbReference>
<evidence type="ECO:0000256" key="4">
    <source>
        <dbReference type="ARBA" id="ARBA00022448"/>
    </source>
</evidence>
<dbReference type="InterPro" id="IPR020781">
    <property type="entry name" value="ATPase_OSCP/d_CS"/>
</dbReference>
<evidence type="ECO:0000256" key="3">
    <source>
        <dbReference type="ARBA" id="ARBA00014723"/>
    </source>
</evidence>
<keyword evidence="8" id="KW-0066">ATP synthesis</keyword>
<dbReference type="eggNOG" id="KOG1662">
    <property type="taxonomic scope" value="Eukaryota"/>
</dbReference>
<evidence type="ECO:0000256" key="6">
    <source>
        <dbReference type="ARBA" id="ARBA00023065"/>
    </source>
</evidence>
<evidence type="ECO:0000256" key="1">
    <source>
        <dbReference type="ARBA" id="ARBA00004370"/>
    </source>
</evidence>
<proteinExistence type="inferred from homology"/>
<evidence type="ECO:0000256" key="2">
    <source>
        <dbReference type="ARBA" id="ARBA00007046"/>
    </source>
</evidence>
<accession>W2S8S2</accession>
<dbReference type="AlphaFoldDB" id="W2S8S2"/>
<dbReference type="SUPFAM" id="SSF47928">
    <property type="entry name" value="N-terminal domain of the delta subunit of the F1F0-ATP synthase"/>
    <property type="match status" value="1"/>
</dbReference>
<dbReference type="HOGENOM" id="CLU_085114_0_0_1"/>
<evidence type="ECO:0000256" key="5">
    <source>
        <dbReference type="ARBA" id="ARBA00022781"/>
    </source>
</evidence>
<keyword evidence="6" id="KW-0406">Ion transport</keyword>
<name>W2S8S2_CYPE1</name>
<dbReference type="EMBL" id="KB822715">
    <property type="protein sequence ID" value="ETN44324.1"/>
    <property type="molecule type" value="Genomic_DNA"/>
</dbReference>
<dbReference type="Proteomes" id="UP000030752">
    <property type="component" value="Unassembled WGS sequence"/>
</dbReference>
<dbReference type="PANTHER" id="PTHR11910">
    <property type="entry name" value="ATP SYNTHASE DELTA CHAIN"/>
    <property type="match status" value="1"/>
</dbReference>
<evidence type="ECO:0000256" key="8">
    <source>
        <dbReference type="ARBA" id="ARBA00023310"/>
    </source>
</evidence>
<dbReference type="GO" id="GO:0046933">
    <property type="term" value="F:proton-transporting ATP synthase activity, rotational mechanism"/>
    <property type="evidence" value="ECO:0007669"/>
    <property type="project" value="EnsemblFungi"/>
</dbReference>
<dbReference type="InParanoid" id="W2S8S2"/>
<keyword evidence="10" id="KW-1185">Reference proteome</keyword>
<dbReference type="InterPro" id="IPR026015">
    <property type="entry name" value="ATP_synth_OSCP/delta_N_sf"/>
</dbReference>
<keyword evidence="4" id="KW-0813">Transport</keyword>
<dbReference type="STRING" id="1220924.W2S8S2"/>
<dbReference type="VEuPathDB" id="FungiDB:HMPREF1541_10504"/>
<dbReference type="PROSITE" id="PS00389">
    <property type="entry name" value="ATPASE_DELTA"/>
    <property type="match status" value="1"/>
</dbReference>